<evidence type="ECO:0000313" key="1">
    <source>
        <dbReference type="EMBL" id="JAD73962.1"/>
    </source>
</evidence>
<dbReference type="AlphaFoldDB" id="A0A0A9CR47"/>
<sequence>MRRDSLTGRPWWRSTGIFLWIGLERRRRSLLAPRSSCSKYS</sequence>
<name>A0A0A9CR47_ARUDO</name>
<protein>
    <submittedName>
        <fullName evidence="1">Gst19</fullName>
    </submittedName>
</protein>
<reference evidence="1" key="1">
    <citation type="submission" date="2014-09" db="EMBL/GenBank/DDBJ databases">
        <authorList>
            <person name="Magalhaes I.L.F."/>
            <person name="Oliveira U."/>
            <person name="Santos F.R."/>
            <person name="Vidigal T.H.D.A."/>
            <person name="Brescovit A.D."/>
            <person name="Santos A.J."/>
        </authorList>
    </citation>
    <scope>NUCLEOTIDE SEQUENCE</scope>
    <source>
        <tissue evidence="1">Shoot tissue taken approximately 20 cm above the soil surface</tissue>
    </source>
</reference>
<organism evidence="1">
    <name type="scientific">Arundo donax</name>
    <name type="common">Giant reed</name>
    <name type="synonym">Donax arundinaceus</name>
    <dbReference type="NCBI Taxonomy" id="35708"/>
    <lineage>
        <taxon>Eukaryota</taxon>
        <taxon>Viridiplantae</taxon>
        <taxon>Streptophyta</taxon>
        <taxon>Embryophyta</taxon>
        <taxon>Tracheophyta</taxon>
        <taxon>Spermatophyta</taxon>
        <taxon>Magnoliopsida</taxon>
        <taxon>Liliopsida</taxon>
        <taxon>Poales</taxon>
        <taxon>Poaceae</taxon>
        <taxon>PACMAD clade</taxon>
        <taxon>Arundinoideae</taxon>
        <taxon>Arundineae</taxon>
        <taxon>Arundo</taxon>
    </lineage>
</organism>
<accession>A0A0A9CR47</accession>
<proteinExistence type="predicted"/>
<reference evidence="1" key="2">
    <citation type="journal article" date="2015" name="Data Brief">
        <title>Shoot transcriptome of the giant reed, Arundo donax.</title>
        <authorList>
            <person name="Barrero R.A."/>
            <person name="Guerrero F.D."/>
            <person name="Moolhuijzen P."/>
            <person name="Goolsby J.A."/>
            <person name="Tidwell J."/>
            <person name="Bellgard S.E."/>
            <person name="Bellgard M.I."/>
        </authorList>
    </citation>
    <scope>NUCLEOTIDE SEQUENCE</scope>
    <source>
        <tissue evidence="1">Shoot tissue taken approximately 20 cm above the soil surface</tissue>
    </source>
</reference>
<dbReference type="EMBL" id="GBRH01223933">
    <property type="protein sequence ID" value="JAD73962.1"/>
    <property type="molecule type" value="Transcribed_RNA"/>
</dbReference>